<comment type="caution">
    <text evidence="1">The sequence shown here is derived from an EMBL/GenBank/DDBJ whole genome shotgun (WGS) entry which is preliminary data.</text>
</comment>
<evidence type="ECO:0000313" key="1">
    <source>
        <dbReference type="EMBL" id="MBY8879182.1"/>
    </source>
</evidence>
<dbReference type="Proteomes" id="UP000778578">
    <property type="component" value="Unassembled WGS sequence"/>
</dbReference>
<name>A0ABS7QB09_9ACTN</name>
<dbReference type="InterPro" id="IPR004378">
    <property type="entry name" value="F420H2_quin_Rdtase"/>
</dbReference>
<protein>
    <submittedName>
        <fullName evidence="1">Nitroreductase/quinone reductase family protein</fullName>
    </submittedName>
</protein>
<gene>
    <name evidence="1" type="ORF">K7862_16280</name>
</gene>
<reference evidence="1 2" key="1">
    <citation type="submission" date="2021-08" db="EMBL/GenBank/DDBJ databases">
        <title>WGS of actinomycetes from Thailand.</title>
        <authorList>
            <person name="Thawai C."/>
        </authorList>
    </citation>
    <scope>NUCLEOTIDE SEQUENCE [LARGE SCALE GENOMIC DNA]</scope>
    <source>
        <strain evidence="1 2">PLK6-54</strain>
    </source>
</reference>
<dbReference type="Gene3D" id="2.30.110.10">
    <property type="entry name" value="Electron Transport, Fmn-binding Protein, Chain A"/>
    <property type="match status" value="1"/>
</dbReference>
<sequence length="141" mass="15605">MTATHYLCPPWAARVIGGRMARLFKPRVVSVLSVPGRTTGTWRSTPVAVLGHNGQEYLMAAYGHTEWSRNLRASGTGRLTRRGAVEEFTAEEVPADELPALVEEYLRRFGAMPNVTRTFQALPDPADHPAFRITITGRGTR</sequence>
<dbReference type="EMBL" id="JAINZZ010000017">
    <property type="protein sequence ID" value="MBY8879182.1"/>
    <property type="molecule type" value="Genomic_DNA"/>
</dbReference>
<dbReference type="InterPro" id="IPR012349">
    <property type="entry name" value="Split_barrel_FMN-bd"/>
</dbReference>
<evidence type="ECO:0000313" key="2">
    <source>
        <dbReference type="Proteomes" id="UP000778578"/>
    </source>
</evidence>
<organism evidence="1 2">
    <name type="scientific">Actinacidiphila acidipaludis</name>
    <dbReference type="NCBI Taxonomy" id="2873382"/>
    <lineage>
        <taxon>Bacteria</taxon>
        <taxon>Bacillati</taxon>
        <taxon>Actinomycetota</taxon>
        <taxon>Actinomycetes</taxon>
        <taxon>Kitasatosporales</taxon>
        <taxon>Streptomycetaceae</taxon>
        <taxon>Actinacidiphila</taxon>
    </lineage>
</organism>
<dbReference type="RefSeq" id="WP_222963318.1">
    <property type="nucleotide sequence ID" value="NZ_JAINZZ010000017.1"/>
</dbReference>
<keyword evidence="2" id="KW-1185">Reference proteome</keyword>
<proteinExistence type="predicted"/>
<accession>A0ABS7QB09</accession>
<dbReference type="Pfam" id="PF04075">
    <property type="entry name" value="F420H2_quin_red"/>
    <property type="match status" value="1"/>
</dbReference>